<sequence length="141" mass="14906">MAPHDGYVVVHGGAGMHGHAREKEVKQALRLACKEALKGLHDPSPDHGDSSKCTPLNMVGNAIVVLEDDPHLNAGYGSNLSLIGTVECDAAIMDGASGYFGSVGAVSGIKNPIQLARVVLEYSRIPDPLGRIPPLYEYFSL</sequence>
<name>A0A9P7KDZ9_9AGAR</name>
<dbReference type="PANTHER" id="PTHR10188:SF8">
    <property type="entry name" value="THREONINE ASPARTASE 1"/>
    <property type="match status" value="1"/>
</dbReference>
<gene>
    <name evidence="1" type="ORF">DXG03_003207</name>
</gene>
<comment type="caution">
    <text evidence="1">The sequence shown here is derived from an EMBL/GenBank/DDBJ whole genome shotgun (WGS) entry which is preliminary data.</text>
</comment>
<proteinExistence type="predicted"/>
<dbReference type="Pfam" id="PF01112">
    <property type="entry name" value="Asparaginase_2"/>
    <property type="match status" value="1"/>
</dbReference>
<evidence type="ECO:0008006" key="3">
    <source>
        <dbReference type="Google" id="ProtNLM"/>
    </source>
</evidence>
<evidence type="ECO:0000313" key="2">
    <source>
        <dbReference type="Proteomes" id="UP000775547"/>
    </source>
</evidence>
<dbReference type="CDD" id="cd04514">
    <property type="entry name" value="Taspase1_like"/>
    <property type="match status" value="1"/>
</dbReference>
<dbReference type="InterPro" id="IPR029055">
    <property type="entry name" value="Ntn_hydrolases_N"/>
</dbReference>
<keyword evidence="2" id="KW-1185">Reference proteome</keyword>
<dbReference type="PANTHER" id="PTHR10188">
    <property type="entry name" value="L-ASPARAGINASE"/>
    <property type="match status" value="1"/>
</dbReference>
<dbReference type="AlphaFoldDB" id="A0A9P7KDZ9"/>
<dbReference type="GO" id="GO:0051604">
    <property type="term" value="P:protein maturation"/>
    <property type="evidence" value="ECO:0007669"/>
    <property type="project" value="TreeGrafter"/>
</dbReference>
<reference evidence="1" key="2">
    <citation type="submission" date="2021-10" db="EMBL/GenBank/DDBJ databases">
        <title>Phylogenomics reveals ancestral predisposition of the termite-cultivated fungus Termitomyces towards a domesticated lifestyle.</title>
        <authorList>
            <person name="Auxier B."/>
            <person name="Grum-Grzhimaylo A."/>
            <person name="Cardenas M.E."/>
            <person name="Lodge J.D."/>
            <person name="Laessoe T."/>
            <person name="Pedersen O."/>
            <person name="Smith M.E."/>
            <person name="Kuyper T.W."/>
            <person name="Franco-Molano E.A."/>
            <person name="Baroni T.J."/>
            <person name="Aanen D.K."/>
        </authorList>
    </citation>
    <scope>NUCLEOTIDE SEQUENCE</scope>
    <source>
        <strain evidence="1">AP01</strain>
        <tissue evidence="1">Mycelium</tissue>
    </source>
</reference>
<dbReference type="SUPFAM" id="SSF56235">
    <property type="entry name" value="N-terminal nucleophile aminohydrolases (Ntn hydrolases)"/>
    <property type="match status" value="1"/>
</dbReference>
<dbReference type="InterPro" id="IPR037464">
    <property type="entry name" value="Taspase1"/>
</dbReference>
<dbReference type="InterPro" id="IPR000246">
    <property type="entry name" value="Peptidase_T2"/>
</dbReference>
<dbReference type="Proteomes" id="UP000775547">
    <property type="component" value="Unassembled WGS sequence"/>
</dbReference>
<reference evidence="1" key="1">
    <citation type="submission" date="2020-07" db="EMBL/GenBank/DDBJ databases">
        <authorList>
            <person name="Nieuwenhuis M."/>
            <person name="Van De Peppel L.J.J."/>
        </authorList>
    </citation>
    <scope>NUCLEOTIDE SEQUENCE</scope>
    <source>
        <strain evidence="1">AP01</strain>
        <tissue evidence="1">Mycelium</tissue>
    </source>
</reference>
<evidence type="ECO:0000313" key="1">
    <source>
        <dbReference type="EMBL" id="KAG5648596.1"/>
    </source>
</evidence>
<accession>A0A9P7KDZ9</accession>
<dbReference type="OrthoDB" id="77601at2759"/>
<dbReference type="EMBL" id="JABCKV010000002">
    <property type="protein sequence ID" value="KAG5648596.1"/>
    <property type="molecule type" value="Genomic_DNA"/>
</dbReference>
<dbReference type="GO" id="GO:0005737">
    <property type="term" value="C:cytoplasm"/>
    <property type="evidence" value="ECO:0007669"/>
    <property type="project" value="TreeGrafter"/>
</dbReference>
<protein>
    <recommendedName>
        <fullName evidence="3">Asparaginase</fullName>
    </recommendedName>
</protein>
<organism evidence="1 2">
    <name type="scientific">Asterophora parasitica</name>
    <dbReference type="NCBI Taxonomy" id="117018"/>
    <lineage>
        <taxon>Eukaryota</taxon>
        <taxon>Fungi</taxon>
        <taxon>Dikarya</taxon>
        <taxon>Basidiomycota</taxon>
        <taxon>Agaricomycotina</taxon>
        <taxon>Agaricomycetes</taxon>
        <taxon>Agaricomycetidae</taxon>
        <taxon>Agaricales</taxon>
        <taxon>Tricholomatineae</taxon>
        <taxon>Lyophyllaceae</taxon>
        <taxon>Asterophora</taxon>
    </lineage>
</organism>
<dbReference type="GO" id="GO:0004298">
    <property type="term" value="F:threonine-type endopeptidase activity"/>
    <property type="evidence" value="ECO:0007669"/>
    <property type="project" value="InterPro"/>
</dbReference>